<dbReference type="Proteomes" id="UP000053989">
    <property type="component" value="Unassembled WGS sequence"/>
</dbReference>
<evidence type="ECO:0000313" key="3">
    <source>
        <dbReference type="Proteomes" id="UP000053989"/>
    </source>
</evidence>
<protein>
    <submittedName>
        <fullName evidence="2">Uncharacterized protein</fullName>
    </submittedName>
</protein>
<feature type="region of interest" description="Disordered" evidence="1">
    <location>
        <begin position="1"/>
        <end position="34"/>
    </location>
</feature>
<sequence length="140" mass="15170">MPDNQPGPRRAKLRPWKAKPIAPTPNIASTSARSTPIAMGKLEKLKSLLPFSRSDQSIASVSMSPLEPTSTVDQAVAPLTCLDVPPTTQDLQHRGRYHCQCPPLHSDGIGASYRCRSGDHYASAPRPLGLQPTFKNSKCL</sequence>
<dbReference type="EMBL" id="KN822052">
    <property type="protein sequence ID" value="KIM61396.1"/>
    <property type="molecule type" value="Genomic_DNA"/>
</dbReference>
<organism evidence="2 3">
    <name type="scientific">Scleroderma citrinum Foug A</name>
    <dbReference type="NCBI Taxonomy" id="1036808"/>
    <lineage>
        <taxon>Eukaryota</taxon>
        <taxon>Fungi</taxon>
        <taxon>Dikarya</taxon>
        <taxon>Basidiomycota</taxon>
        <taxon>Agaricomycotina</taxon>
        <taxon>Agaricomycetes</taxon>
        <taxon>Agaricomycetidae</taxon>
        <taxon>Boletales</taxon>
        <taxon>Sclerodermatineae</taxon>
        <taxon>Sclerodermataceae</taxon>
        <taxon>Scleroderma</taxon>
    </lineage>
</organism>
<dbReference type="AlphaFoldDB" id="A0A0C3DZV0"/>
<reference evidence="3" key="2">
    <citation type="submission" date="2015-01" db="EMBL/GenBank/DDBJ databases">
        <title>Evolutionary Origins and Diversification of the Mycorrhizal Mutualists.</title>
        <authorList>
            <consortium name="DOE Joint Genome Institute"/>
            <consortium name="Mycorrhizal Genomics Consortium"/>
            <person name="Kohler A."/>
            <person name="Kuo A."/>
            <person name="Nagy L.G."/>
            <person name="Floudas D."/>
            <person name="Copeland A."/>
            <person name="Barry K.W."/>
            <person name="Cichocki N."/>
            <person name="Veneault-Fourrey C."/>
            <person name="LaButti K."/>
            <person name="Lindquist E.A."/>
            <person name="Lipzen A."/>
            <person name="Lundell T."/>
            <person name="Morin E."/>
            <person name="Murat C."/>
            <person name="Riley R."/>
            <person name="Ohm R."/>
            <person name="Sun H."/>
            <person name="Tunlid A."/>
            <person name="Henrissat B."/>
            <person name="Grigoriev I.V."/>
            <person name="Hibbett D.S."/>
            <person name="Martin F."/>
        </authorList>
    </citation>
    <scope>NUCLEOTIDE SEQUENCE [LARGE SCALE GENOMIC DNA]</scope>
    <source>
        <strain evidence="3">Foug A</strain>
    </source>
</reference>
<keyword evidence="3" id="KW-1185">Reference proteome</keyword>
<accession>A0A0C3DZV0</accession>
<gene>
    <name evidence="2" type="ORF">SCLCIDRAFT_879191</name>
</gene>
<name>A0A0C3DZV0_9AGAM</name>
<reference evidence="2 3" key="1">
    <citation type="submission" date="2014-04" db="EMBL/GenBank/DDBJ databases">
        <authorList>
            <consortium name="DOE Joint Genome Institute"/>
            <person name="Kuo A."/>
            <person name="Kohler A."/>
            <person name="Nagy L.G."/>
            <person name="Floudas D."/>
            <person name="Copeland A."/>
            <person name="Barry K.W."/>
            <person name="Cichocki N."/>
            <person name="Veneault-Fourrey C."/>
            <person name="LaButti K."/>
            <person name="Lindquist E.A."/>
            <person name="Lipzen A."/>
            <person name="Lundell T."/>
            <person name="Morin E."/>
            <person name="Murat C."/>
            <person name="Sun H."/>
            <person name="Tunlid A."/>
            <person name="Henrissat B."/>
            <person name="Grigoriev I.V."/>
            <person name="Hibbett D.S."/>
            <person name="Martin F."/>
            <person name="Nordberg H.P."/>
            <person name="Cantor M.N."/>
            <person name="Hua S.X."/>
        </authorList>
    </citation>
    <scope>NUCLEOTIDE SEQUENCE [LARGE SCALE GENOMIC DNA]</scope>
    <source>
        <strain evidence="2 3">Foug A</strain>
    </source>
</reference>
<dbReference type="HOGENOM" id="CLU_1836332_0_0_1"/>
<evidence type="ECO:0000313" key="2">
    <source>
        <dbReference type="EMBL" id="KIM61396.1"/>
    </source>
</evidence>
<evidence type="ECO:0000256" key="1">
    <source>
        <dbReference type="SAM" id="MobiDB-lite"/>
    </source>
</evidence>
<proteinExistence type="predicted"/>
<dbReference type="InParanoid" id="A0A0C3DZV0"/>